<evidence type="ECO:0000313" key="1">
    <source>
        <dbReference type="EMBL" id="BAH95027.1"/>
    </source>
</evidence>
<name>A0A0N7KSA7_ORYSJ</name>
<dbReference type="AlphaFoldDB" id="A0A0N7KSA7"/>
<gene>
    <name evidence="1" type="ordered locus">Os11g0104150</name>
</gene>
<dbReference type="EMBL" id="AP008217">
    <property type="protein sequence ID" value="BAH95027.1"/>
    <property type="molecule type" value="Genomic_DNA"/>
</dbReference>
<proteinExistence type="predicted"/>
<dbReference type="KEGG" id="dosa:Os11g0104150"/>
<organism evidence="1 2">
    <name type="scientific">Oryza sativa subsp. japonica</name>
    <name type="common">Rice</name>
    <dbReference type="NCBI Taxonomy" id="39947"/>
    <lineage>
        <taxon>Eukaryota</taxon>
        <taxon>Viridiplantae</taxon>
        <taxon>Streptophyta</taxon>
        <taxon>Embryophyta</taxon>
        <taxon>Tracheophyta</taxon>
        <taxon>Spermatophyta</taxon>
        <taxon>Magnoliopsida</taxon>
        <taxon>Liliopsida</taxon>
        <taxon>Poales</taxon>
        <taxon>Poaceae</taxon>
        <taxon>BOP clade</taxon>
        <taxon>Oryzoideae</taxon>
        <taxon>Oryzeae</taxon>
        <taxon>Oryzinae</taxon>
        <taxon>Oryza</taxon>
        <taxon>Oryza sativa</taxon>
    </lineage>
</organism>
<reference evidence="1 2" key="1">
    <citation type="journal article" date="2005" name="Nature">
        <title>The map-based sequence of the rice genome.</title>
        <authorList>
            <consortium name="International rice genome sequencing project (IRGSP)"/>
            <person name="Matsumoto T."/>
            <person name="Wu J."/>
            <person name="Kanamori H."/>
            <person name="Katayose Y."/>
            <person name="Fujisawa M."/>
            <person name="Namiki N."/>
            <person name="Mizuno H."/>
            <person name="Yamamoto K."/>
            <person name="Antonio B.A."/>
            <person name="Baba T."/>
            <person name="Sakata K."/>
            <person name="Nagamura Y."/>
            <person name="Aoki H."/>
            <person name="Arikawa K."/>
            <person name="Arita K."/>
            <person name="Bito T."/>
            <person name="Chiden Y."/>
            <person name="Fujitsuka N."/>
            <person name="Fukunaka R."/>
            <person name="Hamada M."/>
            <person name="Harada C."/>
            <person name="Hayashi A."/>
            <person name="Hijishita S."/>
            <person name="Honda M."/>
            <person name="Hosokawa S."/>
            <person name="Ichikawa Y."/>
            <person name="Idonuma A."/>
            <person name="Iijima M."/>
            <person name="Ikeda M."/>
            <person name="Ikeno M."/>
            <person name="Ito K."/>
            <person name="Ito S."/>
            <person name="Ito T."/>
            <person name="Ito Y."/>
            <person name="Ito Y."/>
            <person name="Iwabuchi A."/>
            <person name="Kamiya K."/>
            <person name="Karasawa W."/>
            <person name="Kurita K."/>
            <person name="Katagiri S."/>
            <person name="Kikuta A."/>
            <person name="Kobayashi H."/>
            <person name="Kobayashi N."/>
            <person name="Machita K."/>
            <person name="Maehara T."/>
            <person name="Masukawa M."/>
            <person name="Mizubayashi T."/>
            <person name="Mukai Y."/>
            <person name="Nagasaki H."/>
            <person name="Nagata Y."/>
            <person name="Naito S."/>
            <person name="Nakashima M."/>
            <person name="Nakama Y."/>
            <person name="Nakamichi Y."/>
            <person name="Nakamura M."/>
            <person name="Meguro A."/>
            <person name="Negishi M."/>
            <person name="Ohta I."/>
            <person name="Ohta T."/>
            <person name="Okamoto M."/>
            <person name="Ono N."/>
            <person name="Saji S."/>
            <person name="Sakaguchi M."/>
            <person name="Sakai K."/>
            <person name="Shibata M."/>
            <person name="Shimokawa T."/>
            <person name="Song J."/>
            <person name="Takazaki Y."/>
            <person name="Terasawa K."/>
            <person name="Tsugane M."/>
            <person name="Tsuji K."/>
            <person name="Ueda S."/>
            <person name="Waki K."/>
            <person name="Yamagata H."/>
            <person name="Yamamoto M."/>
            <person name="Yamamoto S."/>
            <person name="Yamane H."/>
            <person name="Yoshiki S."/>
            <person name="Yoshihara R."/>
            <person name="Yukawa K."/>
            <person name="Zhong H."/>
            <person name="Yano M."/>
            <person name="Yuan Q."/>
            <person name="Ouyang S."/>
            <person name="Liu J."/>
            <person name="Jones K.M."/>
            <person name="Gansberger K."/>
            <person name="Moffat K."/>
            <person name="Hill J."/>
            <person name="Bera J."/>
            <person name="Fadrosh D."/>
            <person name="Jin S."/>
            <person name="Johri S."/>
            <person name="Kim M."/>
            <person name="Overton L."/>
            <person name="Reardon M."/>
            <person name="Tsitrin T."/>
            <person name="Vuong H."/>
            <person name="Weaver B."/>
            <person name="Ciecko A."/>
            <person name="Tallon L."/>
            <person name="Jackson J."/>
            <person name="Pai G."/>
            <person name="Aken S.V."/>
            <person name="Utterback T."/>
            <person name="Reidmuller S."/>
            <person name="Feldblyum T."/>
            <person name="Hsiao J."/>
            <person name="Zismann V."/>
            <person name="Iobst S."/>
            <person name="de Vazeille A.R."/>
            <person name="Buell C.R."/>
            <person name="Ying K."/>
            <person name="Li Y."/>
            <person name="Lu T."/>
            <person name="Huang Y."/>
            <person name="Zhao Q."/>
            <person name="Feng Q."/>
            <person name="Zhang L."/>
            <person name="Zhu J."/>
            <person name="Weng Q."/>
            <person name="Mu J."/>
            <person name="Lu Y."/>
            <person name="Fan D."/>
            <person name="Liu Y."/>
            <person name="Guan J."/>
            <person name="Zhang Y."/>
            <person name="Yu S."/>
            <person name="Liu X."/>
            <person name="Zhang Y."/>
            <person name="Hong G."/>
            <person name="Han B."/>
            <person name="Choisne N."/>
            <person name="Demange N."/>
            <person name="Orjeda G."/>
            <person name="Samain S."/>
            <person name="Cattolico L."/>
            <person name="Pelletier E."/>
            <person name="Couloux A."/>
            <person name="Segurens B."/>
            <person name="Wincker P."/>
            <person name="D'Hont A."/>
            <person name="Scarpelli C."/>
            <person name="Weissenbach J."/>
            <person name="Salanoubat M."/>
            <person name="Quetier F."/>
            <person name="Yu Y."/>
            <person name="Kim H.R."/>
            <person name="Rambo T."/>
            <person name="Currie J."/>
            <person name="Collura K."/>
            <person name="Luo M."/>
            <person name="Yang T."/>
            <person name="Ammiraju J.S.S."/>
            <person name="Engler F."/>
            <person name="Soderlund C."/>
            <person name="Wing R.A."/>
            <person name="Palmer L.E."/>
            <person name="de la Bastide M."/>
            <person name="Spiegel L."/>
            <person name="Nascimento L."/>
            <person name="Zutavern T."/>
            <person name="O'Shaughnessy A."/>
            <person name="Dike S."/>
            <person name="Dedhia N."/>
            <person name="Preston R."/>
            <person name="Balija V."/>
            <person name="McCombie W.R."/>
            <person name="Chow T."/>
            <person name="Chen H."/>
            <person name="Chung M."/>
            <person name="Chen C."/>
            <person name="Shaw J."/>
            <person name="Wu H."/>
            <person name="Hsiao K."/>
            <person name="Chao Y."/>
            <person name="Chu M."/>
            <person name="Cheng C."/>
            <person name="Hour A."/>
            <person name="Lee P."/>
            <person name="Lin S."/>
            <person name="Lin Y."/>
            <person name="Liou J."/>
            <person name="Liu S."/>
            <person name="Hsing Y."/>
            <person name="Raghuvanshi S."/>
            <person name="Mohanty A."/>
            <person name="Bharti A.K."/>
            <person name="Gaur A."/>
            <person name="Gupta V."/>
            <person name="Kumar D."/>
            <person name="Ravi V."/>
            <person name="Vij S."/>
            <person name="Kapur A."/>
            <person name="Khurana P."/>
            <person name="Khurana P."/>
            <person name="Khurana J.P."/>
            <person name="Tyagi A.K."/>
            <person name="Gaikwad K."/>
            <person name="Singh A."/>
            <person name="Dalal V."/>
            <person name="Srivastava S."/>
            <person name="Dixit A."/>
            <person name="Pal A.K."/>
            <person name="Ghazi I.A."/>
            <person name="Yadav M."/>
            <person name="Pandit A."/>
            <person name="Bhargava A."/>
            <person name="Sureshbabu K."/>
            <person name="Batra K."/>
            <person name="Sharma T.R."/>
            <person name="Mohapatra T."/>
            <person name="Singh N.K."/>
            <person name="Messing J."/>
            <person name="Nelson A.B."/>
            <person name="Fuks G."/>
            <person name="Kavchok S."/>
            <person name="Keizer G."/>
            <person name="Linton E."/>
            <person name="Llaca V."/>
            <person name="Song R."/>
            <person name="Tanyolac B."/>
            <person name="Young S."/>
            <person name="Ho-Il K."/>
            <person name="Hahn J.H."/>
            <person name="Sangsakoo G."/>
            <person name="Vanavichit A."/>
            <person name="de Mattos Luiz.A.T."/>
            <person name="Zimmer P.D."/>
            <person name="Malone G."/>
            <person name="Dellagostin O."/>
            <person name="de Oliveira A.C."/>
            <person name="Bevan M."/>
            <person name="Bancroft I."/>
            <person name="Minx P."/>
            <person name="Cordum H."/>
            <person name="Wilson R."/>
            <person name="Cheng Z."/>
            <person name="Jin W."/>
            <person name="Jiang J."/>
            <person name="Leong S.A."/>
            <person name="Iwama H."/>
            <person name="Gojobori T."/>
            <person name="Itoh T."/>
            <person name="Niimura Y."/>
            <person name="Fujii Y."/>
            <person name="Habara T."/>
            <person name="Sakai H."/>
            <person name="Sato Y."/>
            <person name="Wilson G."/>
            <person name="Kumar K."/>
            <person name="McCouch S."/>
            <person name="Juretic N."/>
            <person name="Hoen D."/>
            <person name="Wright S."/>
            <person name="Bruskiewich R."/>
            <person name="Bureau T."/>
            <person name="Miyao A."/>
            <person name="Hirochika H."/>
            <person name="Nishikawa T."/>
            <person name="Kadowaki K."/>
            <person name="Sugiura M."/>
            <person name="Burr B."/>
            <person name="Sasaki T."/>
        </authorList>
    </citation>
    <scope>NUCLEOTIDE SEQUENCE [LARGE SCALE GENOMIC DNA]</scope>
    <source>
        <strain evidence="2">cv. Nipponbare</strain>
    </source>
</reference>
<reference evidence="2" key="2">
    <citation type="journal article" date="2008" name="Nucleic Acids Res.">
        <title>The rice annotation project database (RAP-DB): 2008 update.</title>
        <authorList>
            <consortium name="The rice annotation project (RAP)"/>
        </authorList>
    </citation>
    <scope>GENOME REANNOTATION</scope>
    <source>
        <strain evidence="2">cv. Nipponbare</strain>
    </source>
</reference>
<evidence type="ECO:0000313" key="2">
    <source>
        <dbReference type="Proteomes" id="UP000000763"/>
    </source>
</evidence>
<sequence>GWQTWSEEGMMYAVARRSCSYDGNCEQDRPSNPFFFP</sequence>
<accession>A0A0N7KSA7</accession>
<dbReference type="Proteomes" id="UP000000763">
    <property type="component" value="Chromosome 11"/>
</dbReference>
<protein>
    <submittedName>
        <fullName evidence="1">Os11g0104150 protein</fullName>
    </submittedName>
</protein>
<feature type="non-terminal residue" evidence="1">
    <location>
        <position position="1"/>
    </location>
</feature>
<dbReference type="Gramene" id="Os11t0104150-01">
    <property type="protein sequence ID" value="Os11t0104150-01"/>
    <property type="gene ID" value="Os11g0104150"/>
</dbReference>